<dbReference type="SMART" id="SM00717">
    <property type="entry name" value="SANT"/>
    <property type="match status" value="2"/>
</dbReference>
<dbReference type="Gene3D" id="1.10.10.60">
    <property type="entry name" value="Homeodomain-like"/>
    <property type="match status" value="2"/>
</dbReference>
<dbReference type="AlphaFoldDB" id="A0A1J4KXA4"/>
<keyword evidence="1" id="KW-0805">Transcription regulation</keyword>
<dbReference type="InterPro" id="IPR001005">
    <property type="entry name" value="SANT/Myb"/>
</dbReference>
<feature type="domain" description="HTH myb-type" evidence="7">
    <location>
        <begin position="217"/>
        <end position="272"/>
    </location>
</feature>
<dbReference type="GO" id="GO:0019185">
    <property type="term" value="C:snRNA-activating protein complex"/>
    <property type="evidence" value="ECO:0007669"/>
    <property type="project" value="TreeGrafter"/>
</dbReference>
<dbReference type="Proteomes" id="UP000179807">
    <property type="component" value="Unassembled WGS sequence"/>
</dbReference>
<accession>A0A1J4KXA4</accession>
<feature type="domain" description="Myb-like" evidence="6">
    <location>
        <begin position="164"/>
        <end position="216"/>
    </location>
</feature>
<evidence type="ECO:0000256" key="4">
    <source>
        <dbReference type="ARBA" id="ARBA00023242"/>
    </source>
</evidence>
<dbReference type="OrthoDB" id="2143914at2759"/>
<dbReference type="PROSITE" id="PS50090">
    <property type="entry name" value="MYB_LIKE"/>
    <property type="match status" value="2"/>
</dbReference>
<feature type="compositionally biased region" description="Polar residues" evidence="5">
    <location>
        <begin position="311"/>
        <end position="338"/>
    </location>
</feature>
<dbReference type="PANTHER" id="PTHR46621">
    <property type="entry name" value="SNRNA-ACTIVATING PROTEIN COMPLEX SUBUNIT 4"/>
    <property type="match status" value="1"/>
</dbReference>
<dbReference type="SUPFAM" id="SSF46689">
    <property type="entry name" value="Homeodomain-like"/>
    <property type="match status" value="2"/>
</dbReference>
<sequence>MTSMSPLVDVVIAYVISDMPNLSKAELLLIRDWLNFYLSNQISLIQIKNKFIEKNIPTNALDKLNAIMSQPDHPIPYQPANTRVPYSIALGDPNSPSNSNLMLPMISSNSPSKMDLASAGNPHQMQDSNRDMIGASNNTNNLMDGNNNFNNSNDINNYDTTMNGARKKIRSWTLTEDQRLLLGIHRFGLDNWALVSEFVGGGRTRSQCSQRWLRGLDPHIIKDHWRPDDDEKLLTLVALHGNKSWTQIAEDLGNRCDVQCRYRYRQLMKNPRFKHQMKEAQEKAKDMKKVAFHRKRHVRNRSSSNVTNSTYIPTQSPQSTTPGADTPQSNITSSPINQQNNVEILGSVPQTIPVNMTSLQNTSQSIQNLPNIHTLLSGVPNLPSAPNIPSISSFSGLPTLQSDPPVSNIVSTIQYNPQPVIAAQILNVYQPLTQQQQFLTSQSVQPTSHDAAISSALQPVTLACMIVDPNNGQSSINGINTVNILNPINGMSPISNINPINETNPTGNTQTFGSRQSFPSLQSFQSGNISFLLNNHNGQNPNQ</sequence>
<dbReference type="PROSITE" id="PS51294">
    <property type="entry name" value="HTH_MYB"/>
    <property type="match status" value="2"/>
</dbReference>
<reference evidence="8" key="1">
    <citation type="submission" date="2016-10" db="EMBL/GenBank/DDBJ databases">
        <authorList>
            <person name="Benchimol M."/>
            <person name="Almeida L.G."/>
            <person name="Vasconcelos A.T."/>
            <person name="Perreira-Neves A."/>
            <person name="Rosa I.A."/>
            <person name="Tasca T."/>
            <person name="Bogo M.R."/>
            <person name="de Souza W."/>
        </authorList>
    </citation>
    <scope>NUCLEOTIDE SEQUENCE [LARGE SCALE GENOMIC DNA]</scope>
    <source>
        <strain evidence="8">K</strain>
    </source>
</reference>
<comment type="caution">
    <text evidence="8">The sequence shown here is derived from an EMBL/GenBank/DDBJ whole genome shotgun (WGS) entry which is preliminary data.</text>
</comment>
<keyword evidence="4" id="KW-0539">Nucleus</keyword>
<feature type="domain" description="Myb-like" evidence="6">
    <location>
        <begin position="217"/>
        <end position="268"/>
    </location>
</feature>
<dbReference type="VEuPathDB" id="TrichDB:TRFO_15392"/>
<evidence type="ECO:0000256" key="5">
    <source>
        <dbReference type="SAM" id="MobiDB-lite"/>
    </source>
</evidence>
<dbReference type="EMBL" id="MLAK01000393">
    <property type="protein sequence ID" value="OHT14334.1"/>
    <property type="molecule type" value="Genomic_DNA"/>
</dbReference>
<gene>
    <name evidence="8" type="ORF">TRFO_15392</name>
</gene>
<keyword evidence="2" id="KW-0238">DNA-binding</keyword>
<feature type="domain" description="HTH myb-type" evidence="7">
    <location>
        <begin position="164"/>
        <end position="214"/>
    </location>
</feature>
<keyword evidence="9" id="KW-1185">Reference proteome</keyword>
<proteinExistence type="predicted"/>
<evidence type="ECO:0000259" key="6">
    <source>
        <dbReference type="PROSITE" id="PS50090"/>
    </source>
</evidence>
<evidence type="ECO:0000256" key="2">
    <source>
        <dbReference type="ARBA" id="ARBA00023125"/>
    </source>
</evidence>
<dbReference type="GO" id="GO:0042795">
    <property type="term" value="P:snRNA transcription by RNA polymerase II"/>
    <property type="evidence" value="ECO:0007669"/>
    <property type="project" value="TreeGrafter"/>
</dbReference>
<dbReference type="GO" id="GO:0001006">
    <property type="term" value="F:RNA polymerase III type 3 promoter sequence-specific DNA binding"/>
    <property type="evidence" value="ECO:0007669"/>
    <property type="project" value="TreeGrafter"/>
</dbReference>
<feature type="region of interest" description="Disordered" evidence="5">
    <location>
        <begin position="295"/>
        <end position="338"/>
    </location>
</feature>
<feature type="compositionally biased region" description="Low complexity" evidence="5">
    <location>
        <begin position="301"/>
        <end position="310"/>
    </location>
</feature>
<dbReference type="InterPro" id="IPR009057">
    <property type="entry name" value="Homeodomain-like_sf"/>
</dbReference>
<dbReference type="InterPro" id="IPR017930">
    <property type="entry name" value="Myb_dom"/>
</dbReference>
<dbReference type="GeneID" id="94833059"/>
<evidence type="ECO:0000313" key="8">
    <source>
        <dbReference type="EMBL" id="OHT14334.1"/>
    </source>
</evidence>
<dbReference type="PANTHER" id="PTHR46621:SF1">
    <property type="entry name" value="SNRNA-ACTIVATING PROTEIN COMPLEX SUBUNIT 4"/>
    <property type="match status" value="1"/>
</dbReference>
<name>A0A1J4KXA4_9EUKA</name>
<keyword evidence="3" id="KW-0804">Transcription</keyword>
<dbReference type="CDD" id="cd00167">
    <property type="entry name" value="SANT"/>
    <property type="match status" value="2"/>
</dbReference>
<protein>
    <recommendedName>
        <fullName evidence="10">Myb-like DNA-binding domain containing protein</fullName>
    </recommendedName>
</protein>
<evidence type="ECO:0000256" key="3">
    <source>
        <dbReference type="ARBA" id="ARBA00023163"/>
    </source>
</evidence>
<dbReference type="Pfam" id="PF00249">
    <property type="entry name" value="Myb_DNA-binding"/>
    <property type="match status" value="2"/>
</dbReference>
<evidence type="ECO:0000256" key="1">
    <source>
        <dbReference type="ARBA" id="ARBA00023015"/>
    </source>
</evidence>
<evidence type="ECO:0000259" key="7">
    <source>
        <dbReference type="PROSITE" id="PS51294"/>
    </source>
</evidence>
<organism evidence="8 9">
    <name type="scientific">Tritrichomonas foetus</name>
    <dbReference type="NCBI Taxonomy" id="1144522"/>
    <lineage>
        <taxon>Eukaryota</taxon>
        <taxon>Metamonada</taxon>
        <taxon>Parabasalia</taxon>
        <taxon>Tritrichomonadida</taxon>
        <taxon>Tritrichomonadidae</taxon>
        <taxon>Tritrichomonas</taxon>
    </lineage>
</organism>
<dbReference type="GO" id="GO:0000978">
    <property type="term" value="F:RNA polymerase II cis-regulatory region sequence-specific DNA binding"/>
    <property type="evidence" value="ECO:0007669"/>
    <property type="project" value="TreeGrafter"/>
</dbReference>
<evidence type="ECO:0008006" key="10">
    <source>
        <dbReference type="Google" id="ProtNLM"/>
    </source>
</evidence>
<evidence type="ECO:0000313" key="9">
    <source>
        <dbReference type="Proteomes" id="UP000179807"/>
    </source>
</evidence>
<dbReference type="GO" id="GO:0042796">
    <property type="term" value="P:snRNA transcription by RNA polymerase III"/>
    <property type="evidence" value="ECO:0007669"/>
    <property type="project" value="TreeGrafter"/>
</dbReference>
<dbReference type="RefSeq" id="XP_068367470.1">
    <property type="nucleotide sequence ID" value="XM_068498355.1"/>
</dbReference>
<dbReference type="InterPro" id="IPR051575">
    <property type="entry name" value="Myb-like_DNA-bd"/>
</dbReference>